<sequence length="36" mass="4429">METFTFWTWFWLFFPMPLLIVWAIVSYIKEKGGNQT</sequence>
<dbReference type="AlphaFoldDB" id="A0A1G8HLQ0"/>
<gene>
    <name evidence="2" type="ORF">SAMN05216352_104318</name>
</gene>
<dbReference type="EMBL" id="FNDU01000004">
    <property type="protein sequence ID" value="SDI07599.1"/>
    <property type="molecule type" value="Genomic_DNA"/>
</dbReference>
<evidence type="ECO:0000313" key="3">
    <source>
        <dbReference type="Proteomes" id="UP000199017"/>
    </source>
</evidence>
<keyword evidence="1" id="KW-0472">Membrane</keyword>
<feature type="transmembrane region" description="Helical" evidence="1">
    <location>
        <begin position="6"/>
        <end position="28"/>
    </location>
</feature>
<organism evidence="2 3">
    <name type="scientific">Alteribacillus bidgolensis</name>
    <dbReference type="NCBI Taxonomy" id="930129"/>
    <lineage>
        <taxon>Bacteria</taxon>
        <taxon>Bacillati</taxon>
        <taxon>Bacillota</taxon>
        <taxon>Bacilli</taxon>
        <taxon>Bacillales</taxon>
        <taxon>Bacillaceae</taxon>
        <taxon>Alteribacillus</taxon>
    </lineage>
</organism>
<protein>
    <submittedName>
        <fullName evidence="2">Uncharacterized protein</fullName>
    </submittedName>
</protein>
<keyword evidence="1" id="KW-0812">Transmembrane</keyword>
<dbReference type="STRING" id="930129.SAMN05216352_104318"/>
<accession>A0A1G8HLQ0</accession>
<keyword evidence="1" id="KW-1133">Transmembrane helix</keyword>
<evidence type="ECO:0000313" key="2">
    <source>
        <dbReference type="EMBL" id="SDI07599.1"/>
    </source>
</evidence>
<keyword evidence="3" id="KW-1185">Reference proteome</keyword>
<evidence type="ECO:0000256" key="1">
    <source>
        <dbReference type="SAM" id="Phobius"/>
    </source>
</evidence>
<proteinExistence type="predicted"/>
<dbReference type="Proteomes" id="UP000199017">
    <property type="component" value="Unassembled WGS sequence"/>
</dbReference>
<reference evidence="2 3" key="1">
    <citation type="submission" date="2016-10" db="EMBL/GenBank/DDBJ databases">
        <authorList>
            <person name="de Groot N.N."/>
        </authorList>
    </citation>
    <scope>NUCLEOTIDE SEQUENCE [LARGE SCALE GENOMIC DNA]</scope>
    <source>
        <strain evidence="3">P4B,CCM 7963,CECT 7998,DSM 25260,IBRC-M 10614,KCTC 13821</strain>
    </source>
</reference>
<name>A0A1G8HLQ0_9BACI</name>